<evidence type="ECO:0000259" key="4">
    <source>
        <dbReference type="Pfam" id="PF08263"/>
    </source>
</evidence>
<feature type="chain" id="PRO_5025588479" description="Leucine-rich repeat-containing N-terminal plant-type domain-containing protein" evidence="3">
    <location>
        <begin position="17"/>
        <end position="183"/>
    </location>
</feature>
<keyword evidence="1" id="KW-0433">Leucine-rich repeat</keyword>
<sequence length="183" mass="20955">MDWFLAKIFFLGFVVSLQINGYYGCFEEERLALLDFKAFVHSNGDDADLLLPSWNHDRSSDCCRWERVTCNSTTGHVIKLSVNDTKQITFDGYYEDTSIWYLNVSQFQPFKELISLNLSYNAIAELIDNEVLKVLGKFSAVKSLDLHNNFMAGQLSEQDLAELCNLKVLILQFNAEWNSANSL</sequence>
<dbReference type="Gene3D" id="3.80.10.10">
    <property type="entry name" value="Ribonuclease Inhibitor"/>
    <property type="match status" value="1"/>
</dbReference>
<dbReference type="InterPro" id="IPR001611">
    <property type="entry name" value="Leu-rich_rpt"/>
</dbReference>
<name>A0A6A6NBX7_HEVBR</name>
<accession>A0A6A6NBX7</accession>
<evidence type="ECO:0000256" key="2">
    <source>
        <dbReference type="ARBA" id="ARBA00022737"/>
    </source>
</evidence>
<feature type="domain" description="Leucine-rich repeat-containing N-terminal plant-type" evidence="4">
    <location>
        <begin position="28"/>
        <end position="71"/>
    </location>
</feature>
<dbReference type="InterPro" id="IPR032675">
    <property type="entry name" value="LRR_dom_sf"/>
</dbReference>
<evidence type="ECO:0000256" key="3">
    <source>
        <dbReference type="SAM" id="SignalP"/>
    </source>
</evidence>
<dbReference type="PANTHER" id="PTHR48065">
    <property type="entry name" value="OS10G0469600 PROTEIN"/>
    <property type="match status" value="1"/>
</dbReference>
<evidence type="ECO:0000256" key="1">
    <source>
        <dbReference type="ARBA" id="ARBA00022614"/>
    </source>
</evidence>
<proteinExistence type="predicted"/>
<evidence type="ECO:0000313" key="5">
    <source>
        <dbReference type="EMBL" id="KAF2323160.1"/>
    </source>
</evidence>
<keyword evidence="3" id="KW-0732">Signal</keyword>
<dbReference type="InterPro" id="IPR013210">
    <property type="entry name" value="LRR_N_plant-typ"/>
</dbReference>
<dbReference type="Proteomes" id="UP000467840">
    <property type="component" value="Chromosome 11"/>
</dbReference>
<reference evidence="5 6" key="1">
    <citation type="journal article" date="2020" name="Mol. Plant">
        <title>The Chromosome-Based Rubber Tree Genome Provides New Insights into Spurge Genome Evolution and Rubber Biosynthesis.</title>
        <authorList>
            <person name="Liu J."/>
            <person name="Shi C."/>
            <person name="Shi C.C."/>
            <person name="Li W."/>
            <person name="Zhang Q.J."/>
            <person name="Zhang Y."/>
            <person name="Li K."/>
            <person name="Lu H.F."/>
            <person name="Shi C."/>
            <person name="Zhu S.T."/>
            <person name="Xiao Z.Y."/>
            <person name="Nan H."/>
            <person name="Yue Y."/>
            <person name="Zhu X.G."/>
            <person name="Wu Y."/>
            <person name="Hong X.N."/>
            <person name="Fan G.Y."/>
            <person name="Tong Y."/>
            <person name="Zhang D."/>
            <person name="Mao C.L."/>
            <person name="Liu Y.L."/>
            <person name="Hao S.J."/>
            <person name="Liu W.Q."/>
            <person name="Lv M.Q."/>
            <person name="Zhang H.B."/>
            <person name="Liu Y."/>
            <person name="Hu-Tang G.R."/>
            <person name="Wang J.P."/>
            <person name="Wang J.H."/>
            <person name="Sun Y.H."/>
            <person name="Ni S.B."/>
            <person name="Chen W.B."/>
            <person name="Zhang X.C."/>
            <person name="Jiao Y.N."/>
            <person name="Eichler E.E."/>
            <person name="Li G.H."/>
            <person name="Liu X."/>
            <person name="Gao L.Z."/>
        </authorList>
    </citation>
    <scope>NUCLEOTIDE SEQUENCE [LARGE SCALE GENOMIC DNA]</scope>
    <source>
        <strain evidence="6">cv. GT1</strain>
        <tissue evidence="5">Leaf</tissue>
    </source>
</reference>
<dbReference type="Pfam" id="PF08263">
    <property type="entry name" value="LRRNT_2"/>
    <property type="match status" value="1"/>
</dbReference>
<keyword evidence="6" id="KW-1185">Reference proteome</keyword>
<keyword evidence="2" id="KW-0677">Repeat</keyword>
<dbReference type="SUPFAM" id="SSF52058">
    <property type="entry name" value="L domain-like"/>
    <property type="match status" value="1"/>
</dbReference>
<feature type="signal peptide" evidence="3">
    <location>
        <begin position="1"/>
        <end position="16"/>
    </location>
</feature>
<gene>
    <name evidence="5" type="ORF">GH714_033755</name>
</gene>
<protein>
    <recommendedName>
        <fullName evidence="4">Leucine-rich repeat-containing N-terminal plant-type domain-containing protein</fullName>
    </recommendedName>
</protein>
<organism evidence="5 6">
    <name type="scientific">Hevea brasiliensis</name>
    <name type="common">Para rubber tree</name>
    <name type="synonym">Siphonia brasiliensis</name>
    <dbReference type="NCBI Taxonomy" id="3981"/>
    <lineage>
        <taxon>Eukaryota</taxon>
        <taxon>Viridiplantae</taxon>
        <taxon>Streptophyta</taxon>
        <taxon>Embryophyta</taxon>
        <taxon>Tracheophyta</taxon>
        <taxon>Spermatophyta</taxon>
        <taxon>Magnoliopsida</taxon>
        <taxon>eudicotyledons</taxon>
        <taxon>Gunneridae</taxon>
        <taxon>Pentapetalae</taxon>
        <taxon>rosids</taxon>
        <taxon>fabids</taxon>
        <taxon>Malpighiales</taxon>
        <taxon>Euphorbiaceae</taxon>
        <taxon>Crotonoideae</taxon>
        <taxon>Micrandreae</taxon>
        <taxon>Hevea</taxon>
    </lineage>
</organism>
<dbReference type="PANTHER" id="PTHR48065:SF75">
    <property type="entry name" value="LEUCINE-RICH REPEAT-CONTAINING N-TERMINAL PLANT-TYPE DOMAIN-CONTAINING PROTEIN"/>
    <property type="match status" value="1"/>
</dbReference>
<evidence type="ECO:0000313" key="6">
    <source>
        <dbReference type="Proteomes" id="UP000467840"/>
    </source>
</evidence>
<dbReference type="EMBL" id="JAAGAX010000002">
    <property type="protein sequence ID" value="KAF2323160.1"/>
    <property type="molecule type" value="Genomic_DNA"/>
</dbReference>
<dbReference type="AlphaFoldDB" id="A0A6A6NBX7"/>
<comment type="caution">
    <text evidence="5">The sequence shown here is derived from an EMBL/GenBank/DDBJ whole genome shotgun (WGS) entry which is preliminary data.</text>
</comment>
<dbReference type="PROSITE" id="PS51450">
    <property type="entry name" value="LRR"/>
    <property type="match status" value="1"/>
</dbReference>